<keyword evidence="2" id="KW-0238">DNA-binding</keyword>
<accession>A0ABU3EFX4</accession>
<evidence type="ECO:0000256" key="3">
    <source>
        <dbReference type="ARBA" id="ARBA00023163"/>
    </source>
</evidence>
<comment type="caution">
    <text evidence="5">The sequence shown here is derived from an EMBL/GenBank/DDBJ whole genome shotgun (WGS) entry which is preliminary data.</text>
</comment>
<dbReference type="EMBL" id="JAVRQI010000011">
    <property type="protein sequence ID" value="MDT1063120.1"/>
    <property type="molecule type" value="Genomic_DNA"/>
</dbReference>
<evidence type="ECO:0000259" key="4">
    <source>
        <dbReference type="PROSITE" id="PS50995"/>
    </source>
</evidence>
<evidence type="ECO:0000256" key="1">
    <source>
        <dbReference type="ARBA" id="ARBA00023015"/>
    </source>
</evidence>
<reference evidence="6" key="1">
    <citation type="submission" date="2023-07" db="EMBL/GenBank/DDBJ databases">
        <title>Characterization of two Paracoccaceae strains isolated from Phycosphere and proposal of Xinfangfangia lacusdiani sp. nov.</title>
        <authorList>
            <person name="Deng Y."/>
            <person name="Zhang Y.Q."/>
        </authorList>
    </citation>
    <scope>NUCLEOTIDE SEQUENCE [LARGE SCALE GENOMIC DNA]</scope>
    <source>
        <strain evidence="6">CPCC 101403</strain>
    </source>
</reference>
<name>A0ABU3EFX4_9RHOB</name>
<dbReference type="Gene3D" id="1.10.10.10">
    <property type="entry name" value="Winged helix-like DNA-binding domain superfamily/Winged helix DNA-binding domain"/>
    <property type="match status" value="1"/>
</dbReference>
<evidence type="ECO:0000313" key="6">
    <source>
        <dbReference type="Proteomes" id="UP001251085"/>
    </source>
</evidence>
<dbReference type="SMART" id="SM00347">
    <property type="entry name" value="HTH_MARR"/>
    <property type="match status" value="1"/>
</dbReference>
<keyword evidence="6" id="KW-1185">Reference proteome</keyword>
<proteinExistence type="predicted"/>
<dbReference type="SUPFAM" id="SSF46785">
    <property type="entry name" value="Winged helix' DNA-binding domain"/>
    <property type="match status" value="1"/>
</dbReference>
<dbReference type="PANTHER" id="PTHR33164">
    <property type="entry name" value="TRANSCRIPTIONAL REGULATOR, MARR FAMILY"/>
    <property type="match status" value="1"/>
</dbReference>
<evidence type="ECO:0000313" key="5">
    <source>
        <dbReference type="EMBL" id="MDT1063120.1"/>
    </source>
</evidence>
<dbReference type="PANTHER" id="PTHR33164:SF64">
    <property type="entry name" value="TRANSCRIPTIONAL REGULATOR SLYA"/>
    <property type="match status" value="1"/>
</dbReference>
<organism evidence="5 6">
    <name type="scientific">Paracoccus broussonetiae</name>
    <dbReference type="NCBI Taxonomy" id="3075834"/>
    <lineage>
        <taxon>Bacteria</taxon>
        <taxon>Pseudomonadati</taxon>
        <taxon>Pseudomonadota</taxon>
        <taxon>Alphaproteobacteria</taxon>
        <taxon>Rhodobacterales</taxon>
        <taxon>Paracoccaceae</taxon>
        <taxon>Paracoccus</taxon>
    </lineage>
</organism>
<dbReference type="InterPro" id="IPR036388">
    <property type="entry name" value="WH-like_DNA-bd_sf"/>
</dbReference>
<dbReference type="RefSeq" id="WP_311760211.1">
    <property type="nucleotide sequence ID" value="NZ_JAVRQI010000011.1"/>
</dbReference>
<evidence type="ECO:0000256" key="2">
    <source>
        <dbReference type="ARBA" id="ARBA00023125"/>
    </source>
</evidence>
<gene>
    <name evidence="5" type="ORF">RM190_14680</name>
</gene>
<dbReference type="InterPro" id="IPR000835">
    <property type="entry name" value="HTH_MarR-typ"/>
</dbReference>
<dbReference type="Proteomes" id="UP001251085">
    <property type="component" value="Unassembled WGS sequence"/>
</dbReference>
<dbReference type="PROSITE" id="PS50995">
    <property type="entry name" value="HTH_MARR_2"/>
    <property type="match status" value="1"/>
</dbReference>
<keyword evidence="1" id="KW-0805">Transcription regulation</keyword>
<dbReference type="InterPro" id="IPR036390">
    <property type="entry name" value="WH_DNA-bd_sf"/>
</dbReference>
<keyword evidence="3" id="KW-0804">Transcription</keyword>
<dbReference type="PRINTS" id="PR00598">
    <property type="entry name" value="HTHMARR"/>
</dbReference>
<feature type="domain" description="HTH marR-type" evidence="4">
    <location>
        <begin position="5"/>
        <end position="135"/>
    </location>
</feature>
<sequence length="143" mass="16081">MADRPLTLFDELLTLTRTVRQGFELRVRQLGLTYARARLLTTIGRNPGASQAELAAALEIETPTLKRLLDAVEAQGLAERRPLPEDGRKHAVHLTDTCRIDPLLRFRDEVDAALVDGITAEDLEAARRVLTRMTSNAERLRRK</sequence>
<dbReference type="InterPro" id="IPR039422">
    <property type="entry name" value="MarR/SlyA-like"/>
</dbReference>
<dbReference type="Pfam" id="PF12802">
    <property type="entry name" value="MarR_2"/>
    <property type="match status" value="1"/>
</dbReference>
<protein>
    <submittedName>
        <fullName evidence="5">MarR family transcriptional regulator</fullName>
    </submittedName>
</protein>